<evidence type="ECO:0000313" key="2">
    <source>
        <dbReference type="EMBL" id="KAL2047341.1"/>
    </source>
</evidence>
<comment type="caution">
    <text evidence="2">The sequence shown here is derived from an EMBL/GenBank/DDBJ whole genome shotgun (WGS) entry which is preliminary data.</text>
</comment>
<name>A0ABR4ARC9_9LECA</name>
<keyword evidence="1" id="KW-0732">Signal</keyword>
<evidence type="ECO:0008006" key="4">
    <source>
        <dbReference type="Google" id="ProtNLM"/>
    </source>
</evidence>
<dbReference type="EMBL" id="JBEFKJ010000003">
    <property type="protein sequence ID" value="KAL2047341.1"/>
    <property type="molecule type" value="Genomic_DNA"/>
</dbReference>
<proteinExistence type="predicted"/>
<feature type="signal peptide" evidence="1">
    <location>
        <begin position="1"/>
        <end position="21"/>
    </location>
</feature>
<dbReference type="InterPro" id="IPR011042">
    <property type="entry name" value="6-blade_b-propeller_TolB-like"/>
</dbReference>
<reference evidence="2 3" key="1">
    <citation type="submission" date="2024-09" db="EMBL/GenBank/DDBJ databases">
        <title>Rethinking Asexuality: The Enigmatic Case of Functional Sexual Genes in Lepraria (Stereocaulaceae).</title>
        <authorList>
            <person name="Doellman M."/>
            <person name="Sun Y."/>
            <person name="Barcenas-Pena A."/>
            <person name="Lumbsch H.T."/>
            <person name="Grewe F."/>
        </authorList>
    </citation>
    <scope>NUCLEOTIDE SEQUENCE [LARGE SCALE GENOMIC DNA]</scope>
    <source>
        <strain evidence="2 3">Mercado 3170</strain>
    </source>
</reference>
<accession>A0ABR4ARC9</accession>
<dbReference type="InterPro" id="IPR052998">
    <property type="entry name" value="Hetero-Diels-Alderase-like"/>
</dbReference>
<dbReference type="Proteomes" id="UP001590950">
    <property type="component" value="Unassembled WGS sequence"/>
</dbReference>
<gene>
    <name evidence="2" type="ORF">N7G274_001362</name>
</gene>
<dbReference type="SUPFAM" id="SSF63829">
    <property type="entry name" value="Calcium-dependent phosphotriesterase"/>
    <property type="match status" value="1"/>
</dbReference>
<organism evidence="2 3">
    <name type="scientific">Stereocaulon virgatum</name>
    <dbReference type="NCBI Taxonomy" id="373712"/>
    <lineage>
        <taxon>Eukaryota</taxon>
        <taxon>Fungi</taxon>
        <taxon>Dikarya</taxon>
        <taxon>Ascomycota</taxon>
        <taxon>Pezizomycotina</taxon>
        <taxon>Lecanoromycetes</taxon>
        <taxon>OSLEUM clade</taxon>
        <taxon>Lecanoromycetidae</taxon>
        <taxon>Lecanorales</taxon>
        <taxon>Lecanorineae</taxon>
        <taxon>Stereocaulaceae</taxon>
        <taxon>Stereocaulon</taxon>
    </lineage>
</organism>
<evidence type="ECO:0000256" key="1">
    <source>
        <dbReference type="SAM" id="SignalP"/>
    </source>
</evidence>
<sequence length="326" mass="34366">MRFSYVSTFGLLPLLLPITKALFPTNLVYEFPNGTWVENLAVRPCGSILLTIATSPDLYLIDPLSPSPEPVHLHHFDSASGLLGITETSPDTFHLIAANFTSTAVTPGSNHIFTVALETGSDTSHISLAATLPEALLLNGLTTLNPTTILAADSPKGVVWAINVVTGDSRIVLNDTLMAPTPALPTIGINGLKVDGSTLYFTNSAQALFAKIEINADGTAAGKAVVVARSPRGASFDDFALYRHKYAFLATGPGNSIYEVAEHGMPQAVVAGNVNSTEIAEPTSAQFGRTPVDNHVLYVTTAGRLSVPINGYEVVGGQLVAVDTRR</sequence>
<keyword evidence="3" id="KW-1185">Reference proteome</keyword>
<evidence type="ECO:0000313" key="3">
    <source>
        <dbReference type="Proteomes" id="UP001590950"/>
    </source>
</evidence>
<dbReference type="PANTHER" id="PTHR42060">
    <property type="entry name" value="NHL REPEAT-CONTAINING PROTEIN-RELATED"/>
    <property type="match status" value="1"/>
</dbReference>
<dbReference type="Gene3D" id="2.120.10.30">
    <property type="entry name" value="TolB, C-terminal domain"/>
    <property type="match status" value="1"/>
</dbReference>
<feature type="chain" id="PRO_5046813355" description="SMP-30/Gluconolactonase/LRE-like region domain-containing protein" evidence="1">
    <location>
        <begin position="22"/>
        <end position="326"/>
    </location>
</feature>
<dbReference type="PANTHER" id="PTHR42060:SF1">
    <property type="entry name" value="NHL REPEAT-CONTAINING PROTEIN"/>
    <property type="match status" value="1"/>
</dbReference>
<protein>
    <recommendedName>
        <fullName evidence="4">SMP-30/Gluconolactonase/LRE-like region domain-containing protein</fullName>
    </recommendedName>
</protein>